<evidence type="ECO:0000256" key="1">
    <source>
        <dbReference type="ARBA" id="ARBA00022448"/>
    </source>
</evidence>
<keyword evidence="4" id="KW-0812">Transmembrane</keyword>
<dbReference type="NCBIfam" id="NF010167">
    <property type="entry name" value="PRK13648.1"/>
    <property type="match status" value="2"/>
</dbReference>
<proteinExistence type="predicted"/>
<keyword evidence="4" id="KW-1133">Transmembrane helix</keyword>
<evidence type="ECO:0000259" key="5">
    <source>
        <dbReference type="PROSITE" id="PS50893"/>
    </source>
</evidence>
<dbReference type="PANTHER" id="PTHR43553">
    <property type="entry name" value="HEAVY METAL TRANSPORTER"/>
    <property type="match status" value="1"/>
</dbReference>
<feature type="transmembrane region" description="Helical" evidence="4">
    <location>
        <begin position="98"/>
        <end position="115"/>
    </location>
</feature>
<feature type="transmembrane region" description="Helical" evidence="4">
    <location>
        <begin position="163"/>
        <end position="192"/>
    </location>
</feature>
<dbReference type="Pfam" id="PF06177">
    <property type="entry name" value="QueT"/>
    <property type="match status" value="1"/>
</dbReference>
<dbReference type="SUPFAM" id="SSF52540">
    <property type="entry name" value="P-loop containing nucleoside triphosphate hydrolases"/>
    <property type="match status" value="2"/>
</dbReference>
<evidence type="ECO:0000256" key="4">
    <source>
        <dbReference type="SAM" id="Phobius"/>
    </source>
</evidence>
<organism evidence="6 7">
    <name type="scientific">Candidatus Nitronereus thalassa</name>
    <dbReference type="NCBI Taxonomy" id="3020898"/>
    <lineage>
        <taxon>Bacteria</taxon>
        <taxon>Pseudomonadati</taxon>
        <taxon>Nitrospirota</taxon>
        <taxon>Nitrospiria</taxon>
        <taxon>Nitrospirales</taxon>
        <taxon>Nitrospiraceae</taxon>
        <taxon>Candidatus Nitronereus</taxon>
    </lineage>
</organism>
<feature type="transmembrane region" description="Helical" evidence="4">
    <location>
        <begin position="136"/>
        <end position="157"/>
    </location>
</feature>
<feature type="transmembrane region" description="Helical" evidence="4">
    <location>
        <begin position="61"/>
        <end position="86"/>
    </location>
</feature>
<accession>A0ABU3K7E3</accession>
<comment type="caution">
    <text evidence="6">The sequence shown here is derived from an EMBL/GenBank/DDBJ whole genome shotgun (WGS) entry which is preliminary data.</text>
</comment>
<name>A0ABU3K7E3_9BACT</name>
<evidence type="ECO:0000313" key="7">
    <source>
        <dbReference type="Proteomes" id="UP001250932"/>
    </source>
</evidence>
<evidence type="ECO:0000256" key="2">
    <source>
        <dbReference type="ARBA" id="ARBA00022741"/>
    </source>
</evidence>
<dbReference type="PROSITE" id="PS50893">
    <property type="entry name" value="ABC_TRANSPORTER_2"/>
    <property type="match status" value="2"/>
</dbReference>
<dbReference type="Gene3D" id="3.40.50.300">
    <property type="entry name" value="P-loop containing nucleotide triphosphate hydrolases"/>
    <property type="match status" value="2"/>
</dbReference>
<dbReference type="InterPro" id="IPR010387">
    <property type="entry name" value="QueT"/>
</dbReference>
<feature type="transmembrane region" description="Helical" evidence="4">
    <location>
        <begin position="27"/>
        <end position="49"/>
    </location>
</feature>
<dbReference type="InterPro" id="IPR003439">
    <property type="entry name" value="ABC_transporter-like_ATP-bd"/>
</dbReference>
<feature type="domain" description="ABC transporter" evidence="5">
    <location>
        <begin position="538"/>
        <end position="771"/>
    </location>
</feature>
<protein>
    <submittedName>
        <fullName evidence="6">Energy-coupling factor transporter ATPase</fullName>
    </submittedName>
</protein>
<dbReference type="InterPro" id="IPR050095">
    <property type="entry name" value="ECF_ABC_transporter_ATP-bd"/>
</dbReference>
<dbReference type="InterPro" id="IPR003593">
    <property type="entry name" value="AAA+_ATPase"/>
</dbReference>
<dbReference type="Proteomes" id="UP001250932">
    <property type="component" value="Unassembled WGS sequence"/>
</dbReference>
<feature type="domain" description="ABC transporter" evidence="5">
    <location>
        <begin position="239"/>
        <end position="482"/>
    </location>
</feature>
<keyword evidence="3" id="KW-0067">ATP-binding</keyword>
<keyword evidence="1" id="KW-0813">Transport</keyword>
<keyword evidence="2" id="KW-0547">Nucleotide-binding</keyword>
<dbReference type="Gene3D" id="1.10.1760.20">
    <property type="match status" value="1"/>
</dbReference>
<dbReference type="InterPro" id="IPR017871">
    <property type="entry name" value="ABC_transporter-like_CS"/>
</dbReference>
<reference evidence="6 7" key="1">
    <citation type="journal article" date="2023" name="ISME J.">
        <title>Cultivation and genomic characterization of novel and ubiquitous marine nitrite-oxidizing bacteria from the Nitrospirales.</title>
        <authorList>
            <person name="Mueller A.J."/>
            <person name="Daebeler A."/>
            <person name="Herbold C.W."/>
            <person name="Kirkegaard R.H."/>
            <person name="Daims H."/>
        </authorList>
    </citation>
    <scope>NUCLEOTIDE SEQUENCE [LARGE SCALE GENOMIC DNA]</scope>
    <source>
        <strain evidence="6 7">EB</strain>
    </source>
</reference>
<gene>
    <name evidence="6" type="ORF">PPG34_07780</name>
</gene>
<keyword evidence="4" id="KW-0472">Membrane</keyword>
<dbReference type="InterPro" id="IPR027417">
    <property type="entry name" value="P-loop_NTPase"/>
</dbReference>
<dbReference type="EMBL" id="JAQOUE010000001">
    <property type="protein sequence ID" value="MDT7042248.1"/>
    <property type="molecule type" value="Genomic_DNA"/>
</dbReference>
<keyword evidence="7" id="KW-1185">Reference proteome</keyword>
<dbReference type="Pfam" id="PF00005">
    <property type="entry name" value="ABC_tran"/>
    <property type="match status" value="2"/>
</dbReference>
<dbReference type="PANTHER" id="PTHR43553:SF21">
    <property type="entry name" value="ABC TRANSPORTER ATP-BINDING PROTEIN MA_1418-RELATED"/>
    <property type="match status" value="1"/>
</dbReference>
<dbReference type="PROSITE" id="PS00211">
    <property type="entry name" value="ABC_TRANSPORTER_1"/>
    <property type="match status" value="1"/>
</dbReference>
<dbReference type="CDD" id="cd03225">
    <property type="entry name" value="ABC_cobalt_CbiO_domain1"/>
    <property type="match status" value="2"/>
</dbReference>
<evidence type="ECO:0000256" key="3">
    <source>
        <dbReference type="ARBA" id="ARBA00022840"/>
    </source>
</evidence>
<dbReference type="RefSeq" id="WP_313832626.1">
    <property type="nucleotide sequence ID" value="NZ_JAQOUE010000001.1"/>
</dbReference>
<sequence length="798" mass="86894">MNLPSLSPWSPRRWYRELRHVWEDTRLLVLTAQIAAIYAAVLIPFKVGIPIIPGFVELRPANVIPIVSSLLFGPAAAWGSGIGNIIGDCFGTLGPASLFGFLGNFLYGFVPYVLWGNLGWLSSGREPVVRSWRQGLEYLIIGILASMVCAVTIGWGVELLGLLPFWLLTPAIFFNNLVMGLLLGPPLLLFLYPRVKQWNLFYRDFDRGTLVGSGSGAQSKTETIREPASIGLHPEALAVSIQDLTFHPTHAPRPVLSKLSLAVKRGELVVVMGRTGSGKSTLCYALNGLVPQFVQGDFQGTVTVMGHQTTHTPVWEQANRVGMVFQDFETQLVSTNVETELRYALESQNGPRNGWNKAALHQRIHDTLKLVGLSGLARRNPFCLSGGQRQRLVVASVLVREPQVLVMDQPLTDLDPEGRRVFIQLLAQLKAKGVTVILAEHCIEDLIAADRVVVLDQGEVRWQGTPRDLLSHPELAIQHGVSLFPLAKCFQDIGVPTLPATVEEAWHIAENLGLQLKSLESHESGASLASPLSSSNIIEVQQVSVEYQPGVLALSQVSLSVQAGEFVAIIGQNGSGKSTLAKLFNGLLVPSQGRVLVQGQDTAEAGVGRLASIVGHVFQNPDHQIFAETVRKEIAFGARNAGCPSEECDQRVEDTLQAVGLTGAEGLDPFSLTKGERQRVAVASILATKPQVIIVDEPTTGLDAEESVRMMTMIRSLNQQGHTIIMITHDMELVAKYAKRCVLLGHGAVLGDGPTRNIFSNQELMCAATLEWPALTRFSQRWGSTLLTVDEVTKALRT</sequence>
<dbReference type="SMART" id="SM00382">
    <property type="entry name" value="AAA"/>
    <property type="match status" value="2"/>
</dbReference>
<dbReference type="InterPro" id="IPR015856">
    <property type="entry name" value="ABC_transpr_CbiO/EcfA_su"/>
</dbReference>
<evidence type="ECO:0000313" key="6">
    <source>
        <dbReference type="EMBL" id="MDT7042248.1"/>
    </source>
</evidence>